<organism evidence="5 6">
    <name type="scientific">Corynespora cassiicola Philippines</name>
    <dbReference type="NCBI Taxonomy" id="1448308"/>
    <lineage>
        <taxon>Eukaryota</taxon>
        <taxon>Fungi</taxon>
        <taxon>Dikarya</taxon>
        <taxon>Ascomycota</taxon>
        <taxon>Pezizomycotina</taxon>
        <taxon>Dothideomycetes</taxon>
        <taxon>Pleosporomycetidae</taxon>
        <taxon>Pleosporales</taxon>
        <taxon>Corynesporascaceae</taxon>
        <taxon>Corynespora</taxon>
    </lineage>
</organism>
<evidence type="ECO:0000259" key="4">
    <source>
        <dbReference type="PROSITE" id="PS50941"/>
    </source>
</evidence>
<dbReference type="InterPro" id="IPR001002">
    <property type="entry name" value="Chitin-bd_1"/>
</dbReference>
<keyword evidence="2" id="KW-1015">Disulfide bond</keyword>
<feature type="compositionally biased region" description="Low complexity" evidence="3">
    <location>
        <begin position="282"/>
        <end position="296"/>
    </location>
</feature>
<keyword evidence="1 2" id="KW-0147">Chitin-binding</keyword>
<feature type="disulfide bond" evidence="2">
    <location>
        <begin position="120"/>
        <end position="134"/>
    </location>
</feature>
<dbReference type="InterPro" id="IPR036861">
    <property type="entry name" value="Endochitinase-like_sf"/>
</dbReference>
<gene>
    <name evidence="5" type="ORF">BS50DRAFT_576990</name>
</gene>
<feature type="compositionally biased region" description="Low complexity" evidence="3">
    <location>
        <begin position="238"/>
        <end position="259"/>
    </location>
</feature>
<evidence type="ECO:0000313" key="5">
    <source>
        <dbReference type="EMBL" id="PSN63202.1"/>
    </source>
</evidence>
<feature type="compositionally biased region" description="Low complexity" evidence="3">
    <location>
        <begin position="170"/>
        <end position="188"/>
    </location>
</feature>
<dbReference type="Proteomes" id="UP000240883">
    <property type="component" value="Unassembled WGS sequence"/>
</dbReference>
<feature type="domain" description="Chitin-binding type-1" evidence="4">
    <location>
        <begin position="101"/>
        <end position="147"/>
    </location>
</feature>
<feature type="compositionally biased region" description="Polar residues" evidence="3">
    <location>
        <begin position="153"/>
        <end position="169"/>
    </location>
</feature>
<feature type="region of interest" description="Disordered" evidence="3">
    <location>
        <begin position="325"/>
        <end position="361"/>
    </location>
</feature>
<dbReference type="PROSITE" id="PS50941">
    <property type="entry name" value="CHIT_BIND_I_2"/>
    <property type="match status" value="1"/>
</dbReference>
<feature type="compositionally biased region" description="Low complexity" evidence="3">
    <location>
        <begin position="34"/>
        <end position="61"/>
    </location>
</feature>
<dbReference type="AlphaFoldDB" id="A0A2T2NCN3"/>
<evidence type="ECO:0000256" key="3">
    <source>
        <dbReference type="SAM" id="MobiDB-lite"/>
    </source>
</evidence>
<feature type="region of interest" description="Disordered" evidence="3">
    <location>
        <begin position="1"/>
        <end position="61"/>
    </location>
</feature>
<dbReference type="EMBL" id="KZ678140">
    <property type="protein sequence ID" value="PSN63202.1"/>
    <property type="molecule type" value="Genomic_DNA"/>
</dbReference>
<dbReference type="OrthoDB" id="5985073at2759"/>
<accession>A0A2T2NCN3</accession>
<keyword evidence="6" id="KW-1185">Reference proteome</keyword>
<dbReference type="CDD" id="cd11618">
    <property type="entry name" value="ChtBD1_1"/>
    <property type="match status" value="1"/>
</dbReference>
<protein>
    <recommendedName>
        <fullName evidence="4">Chitin-binding type-1 domain-containing protein</fullName>
    </recommendedName>
</protein>
<feature type="region of interest" description="Disordered" evidence="3">
    <location>
        <begin position="151"/>
        <end position="192"/>
    </location>
</feature>
<reference evidence="5 6" key="1">
    <citation type="journal article" date="2018" name="Front. Microbiol.">
        <title>Genome-Wide Analysis of Corynespora cassiicola Leaf Fall Disease Putative Effectors.</title>
        <authorList>
            <person name="Lopez D."/>
            <person name="Ribeiro S."/>
            <person name="Label P."/>
            <person name="Fumanal B."/>
            <person name="Venisse J.S."/>
            <person name="Kohler A."/>
            <person name="de Oliveira R.R."/>
            <person name="Labutti K."/>
            <person name="Lipzen A."/>
            <person name="Lail K."/>
            <person name="Bauer D."/>
            <person name="Ohm R.A."/>
            <person name="Barry K.W."/>
            <person name="Spatafora J."/>
            <person name="Grigoriev I.V."/>
            <person name="Martin F.M."/>
            <person name="Pujade-Renaud V."/>
        </authorList>
    </citation>
    <scope>NUCLEOTIDE SEQUENCE [LARGE SCALE GENOMIC DNA]</scope>
    <source>
        <strain evidence="5 6">Philippines</strain>
    </source>
</reference>
<evidence type="ECO:0000256" key="2">
    <source>
        <dbReference type="PROSITE-ProRule" id="PRU00261"/>
    </source>
</evidence>
<evidence type="ECO:0000256" key="1">
    <source>
        <dbReference type="ARBA" id="ARBA00022669"/>
    </source>
</evidence>
<feature type="compositionally biased region" description="Polar residues" evidence="3">
    <location>
        <begin position="1"/>
        <end position="16"/>
    </location>
</feature>
<feature type="compositionally biased region" description="Low complexity" evidence="3">
    <location>
        <begin position="17"/>
        <end position="26"/>
    </location>
</feature>
<name>A0A2T2NCN3_CORCC</name>
<proteinExistence type="predicted"/>
<feature type="region of interest" description="Disordered" evidence="3">
    <location>
        <begin position="530"/>
        <end position="550"/>
    </location>
</feature>
<comment type="caution">
    <text evidence="2">Lacks conserved residue(s) required for the propagation of feature annotation.</text>
</comment>
<feature type="compositionally biased region" description="Polar residues" evidence="3">
    <location>
        <begin position="328"/>
        <end position="345"/>
    </location>
</feature>
<dbReference type="GO" id="GO:0008061">
    <property type="term" value="F:chitin binding"/>
    <property type="evidence" value="ECO:0007669"/>
    <property type="project" value="UniProtKB-UniRule"/>
</dbReference>
<sequence length="550" mass="59938">MSNSRTQPFSASTKLGSSVSEVLSSSTGRMNGHSSLNSKKSLSLTDTSSQPSSSRFLSSVTSSETQITLMAPIPERSTRIPITAFTSDASISPHVLRISPNGLCGNDWDYTCQGSFFGQCCGRNGFCGDDAETCGNGCNNGFGLCNRPEPVSDDSNTAPSQSLVQTSTNSPLRRASSSRTRSRFPSESASVSFHSLESTDANILNQIESSSFSEFDVPRETMWPGPPLSTPARITTGSISIPPSFTQPSTTSASPSAQQKMPNISPSGTIDDPTYKGPNTAQESNTSSSFQSSGSQPIEAEQSNPGLISTDQTLLSTSTEDLDELPQSWLNSNPIPSPTVSSDSLTPGKPPATGKPWPDPEPLYPYLPRPHLPYFPYYDNPSDWEDEDEGVPDEWLFDDKCPCEWFAGSEGLQEELEGDYVCNCNWDFSVEGENWLGYGYWIYEAYAFFSDGAFQLATSTTYQCPRETLTSTIYSPWYTPSAELYGQSDDEHNSALSGDDVANLGQSWSDHWGGKYWEGPMMVFKQLSEEQKPNQGDGTPFQIGDEENWV</sequence>
<feature type="region of interest" description="Disordered" evidence="3">
    <location>
        <begin position="216"/>
        <end position="307"/>
    </location>
</feature>
<dbReference type="SUPFAM" id="SSF57016">
    <property type="entry name" value="Plant lectins/antimicrobial peptides"/>
    <property type="match status" value="1"/>
</dbReference>
<evidence type="ECO:0000313" key="6">
    <source>
        <dbReference type="Proteomes" id="UP000240883"/>
    </source>
</evidence>